<proteinExistence type="predicted"/>
<dbReference type="AlphaFoldDB" id="A0A0F9KHR6"/>
<accession>A0A0F9KHR6</accession>
<comment type="caution">
    <text evidence="1">The sequence shown here is derived from an EMBL/GenBank/DDBJ whole genome shotgun (WGS) entry which is preliminary data.</text>
</comment>
<organism evidence="1">
    <name type="scientific">marine sediment metagenome</name>
    <dbReference type="NCBI Taxonomy" id="412755"/>
    <lineage>
        <taxon>unclassified sequences</taxon>
        <taxon>metagenomes</taxon>
        <taxon>ecological metagenomes</taxon>
    </lineage>
</organism>
<gene>
    <name evidence="1" type="ORF">LCGC14_1327400</name>
</gene>
<reference evidence="1" key="1">
    <citation type="journal article" date="2015" name="Nature">
        <title>Complex archaea that bridge the gap between prokaryotes and eukaryotes.</title>
        <authorList>
            <person name="Spang A."/>
            <person name="Saw J.H."/>
            <person name="Jorgensen S.L."/>
            <person name="Zaremba-Niedzwiedzka K."/>
            <person name="Martijn J."/>
            <person name="Lind A.E."/>
            <person name="van Eijk R."/>
            <person name="Schleper C."/>
            <person name="Guy L."/>
            <person name="Ettema T.J."/>
        </authorList>
    </citation>
    <scope>NUCLEOTIDE SEQUENCE</scope>
</reference>
<evidence type="ECO:0000313" key="1">
    <source>
        <dbReference type="EMBL" id="KKM81684.1"/>
    </source>
</evidence>
<name>A0A0F9KHR6_9ZZZZ</name>
<dbReference type="EMBL" id="LAZR01007983">
    <property type="protein sequence ID" value="KKM81684.1"/>
    <property type="molecule type" value="Genomic_DNA"/>
</dbReference>
<feature type="non-terminal residue" evidence="1">
    <location>
        <position position="1"/>
    </location>
</feature>
<protein>
    <submittedName>
        <fullName evidence="1">Uncharacterized protein</fullName>
    </submittedName>
</protein>
<sequence length="95" mass="10365">RSATRLGQIAHTFASRTNLTTGTTAQALAEFFRDLHGDYQYEGRILVEADDAMTDATGAVTFYKNLSGKPGDMVTVLMLAPGQWLTVKRVEPDGE</sequence>